<keyword evidence="5" id="KW-1185">Reference proteome</keyword>
<evidence type="ECO:0000313" key="6">
    <source>
        <dbReference type="RefSeq" id="XP_033809499.1"/>
    </source>
</evidence>
<dbReference type="RefSeq" id="XP_033809499.1">
    <property type="nucleotide sequence ID" value="XM_033953608.1"/>
</dbReference>
<dbReference type="PANTHER" id="PTHR11346">
    <property type="entry name" value="GALECTIN"/>
    <property type="match status" value="1"/>
</dbReference>
<evidence type="ECO:0000256" key="3">
    <source>
        <dbReference type="RuleBase" id="RU102079"/>
    </source>
</evidence>
<dbReference type="AlphaFoldDB" id="A0A6P8RVG5"/>
<dbReference type="InterPro" id="IPR044156">
    <property type="entry name" value="Galectin-like"/>
</dbReference>
<dbReference type="InterPro" id="IPR001079">
    <property type="entry name" value="Galectin_CRD"/>
</dbReference>
<dbReference type="Gene3D" id="2.60.120.200">
    <property type="match status" value="2"/>
</dbReference>
<protein>
    <recommendedName>
        <fullName evidence="3">Galectin</fullName>
    </recommendedName>
</protein>
<dbReference type="InterPro" id="IPR013320">
    <property type="entry name" value="ConA-like_dom_sf"/>
</dbReference>
<organism evidence="5 6">
    <name type="scientific">Geotrypetes seraphini</name>
    <name type="common">Gaboon caecilian</name>
    <name type="synonym">Caecilia seraphini</name>
    <dbReference type="NCBI Taxonomy" id="260995"/>
    <lineage>
        <taxon>Eukaryota</taxon>
        <taxon>Metazoa</taxon>
        <taxon>Chordata</taxon>
        <taxon>Craniata</taxon>
        <taxon>Vertebrata</taxon>
        <taxon>Euteleostomi</taxon>
        <taxon>Amphibia</taxon>
        <taxon>Gymnophiona</taxon>
        <taxon>Geotrypetes</taxon>
    </lineage>
</organism>
<name>A0A6P8RVG5_GEOSA</name>
<dbReference type="CTD" id="3960"/>
<evidence type="ECO:0000259" key="4">
    <source>
        <dbReference type="PROSITE" id="PS51304"/>
    </source>
</evidence>
<dbReference type="CDD" id="cd00070">
    <property type="entry name" value="GLECT"/>
    <property type="match status" value="2"/>
</dbReference>
<dbReference type="SMART" id="SM00908">
    <property type="entry name" value="Gal-bind_lectin"/>
    <property type="match status" value="2"/>
</dbReference>
<keyword evidence="1 3" id="KW-0430">Lectin</keyword>
<dbReference type="InParanoid" id="A0A6P8RVG5"/>
<dbReference type="FunFam" id="2.60.120.200:FF:000124">
    <property type="entry name" value="Galectin-4"/>
    <property type="match status" value="2"/>
</dbReference>
<feature type="domain" description="Galectin" evidence="4">
    <location>
        <begin position="215"/>
        <end position="344"/>
    </location>
</feature>
<gene>
    <name evidence="6" type="primary">LGALS4</name>
</gene>
<dbReference type="FunCoup" id="A0A6P8RVG5">
    <property type="interactions" value="146"/>
</dbReference>
<proteinExistence type="predicted"/>
<dbReference type="SMART" id="SM00276">
    <property type="entry name" value="GLECT"/>
    <property type="match status" value="2"/>
</dbReference>
<evidence type="ECO:0000313" key="5">
    <source>
        <dbReference type="Proteomes" id="UP000515159"/>
    </source>
</evidence>
<dbReference type="Proteomes" id="UP000515159">
    <property type="component" value="Chromosome 8"/>
</dbReference>
<dbReference type="GeneID" id="117364443"/>
<dbReference type="OrthoDB" id="6251307at2759"/>
<dbReference type="Pfam" id="PF00337">
    <property type="entry name" value="Gal-bind_lectin"/>
    <property type="match status" value="2"/>
</dbReference>
<evidence type="ECO:0000256" key="2">
    <source>
        <dbReference type="ARBA" id="ARBA00022737"/>
    </source>
</evidence>
<accession>A0A6P8RVG5</accession>
<feature type="domain" description="Galectin" evidence="4">
    <location>
        <begin position="19"/>
        <end position="150"/>
    </location>
</feature>
<dbReference type="PANTHER" id="PTHR11346:SF32">
    <property type="entry name" value="GALECTIN-4"/>
    <property type="match status" value="1"/>
</dbReference>
<keyword evidence="2" id="KW-0677">Repeat</keyword>
<dbReference type="PROSITE" id="PS51304">
    <property type="entry name" value="GALECTIN"/>
    <property type="match status" value="2"/>
</dbReference>
<dbReference type="SUPFAM" id="SSF49899">
    <property type="entry name" value="Concanavalin A-like lectins/glucanases"/>
    <property type="match status" value="2"/>
</dbReference>
<dbReference type="KEGG" id="gsh:117364443"/>
<sequence>MMFVPAPGYQPMYNPAVPFHNPIYGGLRPGMSVYIQGTLAHHVKGFHVNFTCGQHEGSDIAFHFNPRFEGRDKVVVNSFEGGSWRSEEHKKDMPFHKGKHFELVFIINSHCYQVNVNGSLFYEFTHRVPLERVECLQVAGDLTLQSVNIMGGGGFQGGMGGAPMQTPSYPGMPGMMPTPNYPSGNFPAAMPGQNYPSGNLPMMNGPASYNPPVPYRANLSGGMFSKRTVIIRGFIPQGANNFHVNFKVGFSNEIALHINPRMTECCVVRNSFLNGGWGREERDLAHNPFRPGEYFELSVRSGNHRFKVFVNGEPLFNFDHRFHNVQQIDSIEVDGDVVLSFVQF</sequence>
<dbReference type="GO" id="GO:0030246">
    <property type="term" value="F:carbohydrate binding"/>
    <property type="evidence" value="ECO:0007669"/>
    <property type="project" value="UniProtKB-UniRule"/>
</dbReference>
<evidence type="ECO:0000256" key="1">
    <source>
        <dbReference type="ARBA" id="ARBA00022734"/>
    </source>
</evidence>
<reference evidence="6" key="1">
    <citation type="submission" date="2025-08" db="UniProtKB">
        <authorList>
            <consortium name="RefSeq"/>
        </authorList>
    </citation>
    <scope>IDENTIFICATION</scope>
</reference>